<feature type="domain" description="MRH" evidence="9">
    <location>
        <begin position="141"/>
        <end position="281"/>
    </location>
</feature>
<evidence type="ECO:0000256" key="4">
    <source>
        <dbReference type="ARBA" id="ARBA00022729"/>
    </source>
</evidence>
<dbReference type="SUPFAM" id="SSF50911">
    <property type="entry name" value="Mannose 6-phosphate receptor domain"/>
    <property type="match status" value="1"/>
</dbReference>
<keyword evidence="11" id="KW-1185">Reference proteome</keyword>
<organism evidence="10 11">
    <name type="scientific">Glomus cerebriforme</name>
    <dbReference type="NCBI Taxonomy" id="658196"/>
    <lineage>
        <taxon>Eukaryota</taxon>
        <taxon>Fungi</taxon>
        <taxon>Fungi incertae sedis</taxon>
        <taxon>Mucoromycota</taxon>
        <taxon>Glomeromycotina</taxon>
        <taxon>Glomeromycetes</taxon>
        <taxon>Glomerales</taxon>
        <taxon>Glomeraceae</taxon>
        <taxon>Glomus</taxon>
    </lineage>
</organism>
<evidence type="ECO:0000256" key="3">
    <source>
        <dbReference type="ARBA" id="ARBA00018727"/>
    </source>
</evidence>
<keyword evidence="7" id="KW-1015">Disulfide bond</keyword>
<protein>
    <recommendedName>
        <fullName evidence="3">Protein OS-9 homolog</fullName>
    </recommendedName>
</protein>
<proteinExistence type="inferred from homology"/>
<keyword evidence="6" id="KW-0256">Endoplasmic reticulum</keyword>
<dbReference type="PANTHER" id="PTHR15414:SF0">
    <property type="entry name" value="ENDOPLASMIC RETICULUM LECTIN 1"/>
    <property type="match status" value="1"/>
</dbReference>
<comment type="subcellular location">
    <subcellularLocation>
        <location evidence="1">Endoplasmic reticulum membrane</location>
        <topology evidence="1">Peripheral membrane protein</topology>
        <orientation evidence="1">Lumenal side</orientation>
    </subcellularLocation>
</comment>
<dbReference type="GO" id="GO:0005789">
    <property type="term" value="C:endoplasmic reticulum membrane"/>
    <property type="evidence" value="ECO:0007669"/>
    <property type="project" value="UniProtKB-SubCell"/>
</dbReference>
<evidence type="ECO:0000256" key="7">
    <source>
        <dbReference type="ARBA" id="ARBA00023157"/>
    </source>
</evidence>
<evidence type="ECO:0000256" key="5">
    <source>
        <dbReference type="ARBA" id="ARBA00022734"/>
    </source>
</evidence>
<gene>
    <name evidence="10" type="ORF">C1645_738380</name>
</gene>
<evidence type="ECO:0000256" key="8">
    <source>
        <dbReference type="SAM" id="MobiDB-lite"/>
    </source>
</evidence>
<reference evidence="10 11" key="1">
    <citation type="submission" date="2018-06" db="EMBL/GenBank/DDBJ databases">
        <title>Comparative genomics reveals the genomic features of Rhizophagus irregularis, R. cerebriforme, R. diaphanum and Gigaspora rosea, and their symbiotic lifestyle signature.</title>
        <authorList>
            <person name="Morin E."/>
            <person name="San Clemente H."/>
            <person name="Chen E.C.H."/>
            <person name="De La Providencia I."/>
            <person name="Hainaut M."/>
            <person name="Kuo A."/>
            <person name="Kohler A."/>
            <person name="Murat C."/>
            <person name="Tang N."/>
            <person name="Roy S."/>
            <person name="Loubradou J."/>
            <person name="Henrissat B."/>
            <person name="Grigoriev I.V."/>
            <person name="Corradi N."/>
            <person name="Roux C."/>
            <person name="Martin F.M."/>
        </authorList>
    </citation>
    <scope>NUCLEOTIDE SEQUENCE [LARGE SCALE GENOMIC DNA]</scope>
    <source>
        <strain evidence="10 11">DAOM 227022</strain>
    </source>
</reference>
<evidence type="ECO:0000256" key="1">
    <source>
        <dbReference type="ARBA" id="ARBA00004367"/>
    </source>
</evidence>
<dbReference type="STRING" id="658196.A0A397T3X8"/>
<comment type="caution">
    <text evidence="10">The sequence shown here is derived from an EMBL/GenBank/DDBJ whole genome shotgun (WGS) entry which is preliminary data.</text>
</comment>
<dbReference type="Pfam" id="PF07915">
    <property type="entry name" value="PRKCSH"/>
    <property type="match status" value="1"/>
</dbReference>
<evidence type="ECO:0000259" key="9">
    <source>
        <dbReference type="PROSITE" id="PS51914"/>
    </source>
</evidence>
<dbReference type="PROSITE" id="PS51914">
    <property type="entry name" value="MRH"/>
    <property type="match status" value="1"/>
</dbReference>
<dbReference type="OrthoDB" id="448954at2759"/>
<dbReference type="Gene3D" id="2.70.130.10">
    <property type="entry name" value="Mannose-6-phosphate receptor binding domain"/>
    <property type="match status" value="1"/>
</dbReference>
<dbReference type="PANTHER" id="PTHR15414">
    <property type="entry name" value="OS-9-RELATED"/>
    <property type="match status" value="1"/>
</dbReference>
<name>A0A397T3X8_9GLOM</name>
<feature type="region of interest" description="Disordered" evidence="8">
    <location>
        <begin position="317"/>
        <end position="359"/>
    </location>
</feature>
<evidence type="ECO:0000313" key="10">
    <source>
        <dbReference type="EMBL" id="RIA89754.1"/>
    </source>
</evidence>
<sequence>MALHNTKFLAMSHSILDFVIATEHFTKAFSISWVYEDLLAHPQYKVVIYENQSIPNSRLEKIAFDNVQTETSRVPTLSQISSEDNVESKSTSVLMRTATGQPYVCQIPYVVNQTSIEENPEENKDVDLMKKGLASLEPLQNDCLYYYHGWWTYEYCHLRHVKQFHTQAIQPNMKPLEDESVKPYFLGRYDPRHATLPPSYKDKRGSKNQQQLGTDLQDVGGKKYLVQRWSDGTKCDLTGRPRRVEIQFHCSQHPNDMITVVTEKYTCHYLVVINTPKLCSDPAFLSKTLNKVDHIECRRVVSDEKFAQFVDKEQKSLESGENEVEMSQSIITEKDSNKHNDDEQKIDVRDFSGSETRTSKQDKLNDYISKLAEYLKKQKDDGIIEDDNNAREQPFQIYFMDENGQLALVDTLVDGKKKKPNEFVDNNEKNEPSFSDYKNILESLWDQNIKFHSNKPIKKSEKSNNYQQSHQAKLSLIYEMNYEDENNVNLDISKNDKKKEKNE</sequence>
<dbReference type="InterPro" id="IPR009011">
    <property type="entry name" value="Man6P_isomerase_rcpt-bd_dom_sf"/>
</dbReference>
<accession>A0A397T3X8</accession>
<dbReference type="InterPro" id="IPR044865">
    <property type="entry name" value="MRH_dom"/>
</dbReference>
<dbReference type="GO" id="GO:0030968">
    <property type="term" value="P:endoplasmic reticulum unfolded protein response"/>
    <property type="evidence" value="ECO:0007669"/>
    <property type="project" value="InterPro"/>
</dbReference>
<feature type="compositionally biased region" description="Basic and acidic residues" evidence="8">
    <location>
        <begin position="332"/>
        <end position="359"/>
    </location>
</feature>
<dbReference type="InterPro" id="IPR045149">
    <property type="entry name" value="OS-9-like"/>
</dbReference>
<dbReference type="EMBL" id="QKYT01000206">
    <property type="protein sequence ID" value="RIA89754.1"/>
    <property type="molecule type" value="Genomic_DNA"/>
</dbReference>
<dbReference type="InterPro" id="IPR012913">
    <property type="entry name" value="OS9-like_dom"/>
</dbReference>
<evidence type="ECO:0000256" key="2">
    <source>
        <dbReference type="ARBA" id="ARBA00009918"/>
    </source>
</evidence>
<dbReference type="GO" id="GO:0005788">
    <property type="term" value="C:endoplasmic reticulum lumen"/>
    <property type="evidence" value="ECO:0007669"/>
    <property type="project" value="TreeGrafter"/>
</dbReference>
<dbReference type="Proteomes" id="UP000265703">
    <property type="component" value="Unassembled WGS sequence"/>
</dbReference>
<keyword evidence="5" id="KW-0430">Lectin</keyword>
<dbReference type="GO" id="GO:0030246">
    <property type="term" value="F:carbohydrate binding"/>
    <property type="evidence" value="ECO:0007669"/>
    <property type="project" value="UniProtKB-KW"/>
</dbReference>
<dbReference type="AlphaFoldDB" id="A0A397T3X8"/>
<comment type="similarity">
    <text evidence="2">Belongs to the OS-9 family.</text>
</comment>
<dbReference type="GO" id="GO:0030970">
    <property type="term" value="P:retrograde protein transport, ER to cytosol"/>
    <property type="evidence" value="ECO:0007669"/>
    <property type="project" value="TreeGrafter"/>
</dbReference>
<evidence type="ECO:0000256" key="6">
    <source>
        <dbReference type="ARBA" id="ARBA00022824"/>
    </source>
</evidence>
<keyword evidence="4" id="KW-0732">Signal</keyword>
<evidence type="ECO:0000313" key="11">
    <source>
        <dbReference type="Proteomes" id="UP000265703"/>
    </source>
</evidence>